<feature type="compositionally biased region" description="Polar residues" evidence="6">
    <location>
        <begin position="233"/>
        <end position="246"/>
    </location>
</feature>
<dbReference type="InterPro" id="IPR039577">
    <property type="entry name" value="Rad18"/>
</dbReference>
<dbReference type="GO" id="GO:0061630">
    <property type="term" value="F:ubiquitin protein ligase activity"/>
    <property type="evidence" value="ECO:0007669"/>
    <property type="project" value="InterPro"/>
</dbReference>
<gene>
    <name evidence="8" type="ORF">CEUSTIGMA_g12061.t1</name>
</gene>
<comment type="caution">
    <text evidence="8">The sequence shown here is derived from an EMBL/GenBank/DDBJ whole genome shotgun (WGS) entry which is preliminary data.</text>
</comment>
<dbReference type="GO" id="GO:0003697">
    <property type="term" value="F:single-stranded DNA binding"/>
    <property type="evidence" value="ECO:0007669"/>
    <property type="project" value="InterPro"/>
</dbReference>
<evidence type="ECO:0000256" key="5">
    <source>
        <dbReference type="SAM" id="Coils"/>
    </source>
</evidence>
<sequence length="385" mass="44263">MDRDTSLKIQELRSKQNKWLNERQAELERERVVVELQGGYQSTGPSYSEDTPSLTIRQSSPSLNSRDFSSQPSDHQMAQKVASGTGRHPHQGATWGGGVRPEEVIDKLTERIADRLRSELKLELQRENETLQQKVTRDNEVMDDFLAKELETQNTCPICYDLMVPPDHAPQLLFPCGHTFCNTCINNHMERHRKTHCPICRKKIDSRAPNYSLQQLILNFVNKKTRMMSLSSTQPQMNSMRQSMQDSDGGMAASQQDMSMESGVSDLDRLRRQSDRIQIRLKVLQNELMDTINEQHGLVERASGAQLVLNHMADQEAEVERKMQALQAELQLLRSQMEIQQQKLYRYNEEVEAAKSRRELLAQTIEPLRAELEKLDVLMMGVSEE</sequence>
<evidence type="ECO:0000259" key="7">
    <source>
        <dbReference type="PROSITE" id="PS50089"/>
    </source>
</evidence>
<name>A0A250XPB2_9CHLO</name>
<protein>
    <recommendedName>
        <fullName evidence="7">RING-type domain-containing protein</fullName>
    </recommendedName>
</protein>
<dbReference type="InterPro" id="IPR017907">
    <property type="entry name" value="Znf_RING_CS"/>
</dbReference>
<dbReference type="GO" id="GO:0006513">
    <property type="term" value="P:protein monoubiquitination"/>
    <property type="evidence" value="ECO:0007669"/>
    <property type="project" value="InterPro"/>
</dbReference>
<dbReference type="Pfam" id="PF13639">
    <property type="entry name" value="zf-RING_2"/>
    <property type="match status" value="1"/>
</dbReference>
<dbReference type="Gene3D" id="3.30.40.10">
    <property type="entry name" value="Zinc/RING finger domain, C3HC4 (zinc finger)"/>
    <property type="match status" value="1"/>
</dbReference>
<organism evidence="8 9">
    <name type="scientific">Chlamydomonas eustigma</name>
    <dbReference type="NCBI Taxonomy" id="1157962"/>
    <lineage>
        <taxon>Eukaryota</taxon>
        <taxon>Viridiplantae</taxon>
        <taxon>Chlorophyta</taxon>
        <taxon>core chlorophytes</taxon>
        <taxon>Chlorophyceae</taxon>
        <taxon>CS clade</taxon>
        <taxon>Chlamydomonadales</taxon>
        <taxon>Chlamydomonadaceae</taxon>
        <taxon>Chlamydomonas</taxon>
    </lineage>
</organism>
<dbReference type="SUPFAM" id="SSF57850">
    <property type="entry name" value="RING/U-box"/>
    <property type="match status" value="1"/>
</dbReference>
<feature type="region of interest" description="Disordered" evidence="6">
    <location>
        <begin position="37"/>
        <end position="100"/>
    </location>
</feature>
<dbReference type="GO" id="GO:0006301">
    <property type="term" value="P:DNA damage tolerance"/>
    <property type="evidence" value="ECO:0007669"/>
    <property type="project" value="InterPro"/>
</dbReference>
<keyword evidence="5" id="KW-0175">Coiled coil</keyword>
<dbReference type="CDD" id="cd16449">
    <property type="entry name" value="RING-HC"/>
    <property type="match status" value="1"/>
</dbReference>
<feature type="domain" description="RING-type" evidence="7">
    <location>
        <begin position="156"/>
        <end position="201"/>
    </location>
</feature>
<dbReference type="PANTHER" id="PTHR14134:SF3">
    <property type="entry name" value="RING-CH-TYPE DOMAIN-CONTAINING PROTEIN"/>
    <property type="match status" value="1"/>
</dbReference>
<keyword evidence="3" id="KW-0862">Zinc</keyword>
<evidence type="ECO:0000256" key="1">
    <source>
        <dbReference type="ARBA" id="ARBA00022723"/>
    </source>
</evidence>
<reference evidence="8 9" key="1">
    <citation type="submission" date="2017-08" db="EMBL/GenBank/DDBJ databases">
        <title>Acidophilic green algal genome provides insights into adaptation to an acidic environment.</title>
        <authorList>
            <person name="Hirooka S."/>
            <person name="Hirose Y."/>
            <person name="Kanesaki Y."/>
            <person name="Higuchi S."/>
            <person name="Fujiwara T."/>
            <person name="Onuma R."/>
            <person name="Era A."/>
            <person name="Ohbayashi R."/>
            <person name="Uzuka A."/>
            <person name="Nozaki H."/>
            <person name="Yoshikawa H."/>
            <person name="Miyagishima S.Y."/>
        </authorList>
    </citation>
    <scope>NUCLEOTIDE SEQUENCE [LARGE SCALE GENOMIC DNA]</scope>
    <source>
        <strain evidence="8 9">NIES-2499</strain>
    </source>
</reference>
<dbReference type="PROSITE" id="PS50089">
    <property type="entry name" value="ZF_RING_2"/>
    <property type="match status" value="1"/>
</dbReference>
<evidence type="ECO:0000256" key="6">
    <source>
        <dbReference type="SAM" id="MobiDB-lite"/>
    </source>
</evidence>
<dbReference type="SUPFAM" id="SSF57997">
    <property type="entry name" value="Tropomyosin"/>
    <property type="match status" value="1"/>
</dbReference>
<dbReference type="PROSITE" id="PS00518">
    <property type="entry name" value="ZF_RING_1"/>
    <property type="match status" value="1"/>
</dbReference>
<evidence type="ECO:0000313" key="8">
    <source>
        <dbReference type="EMBL" id="GAX84640.1"/>
    </source>
</evidence>
<dbReference type="STRING" id="1157962.A0A250XPB2"/>
<dbReference type="AlphaFoldDB" id="A0A250XPB2"/>
<feature type="region of interest" description="Disordered" evidence="6">
    <location>
        <begin position="233"/>
        <end position="253"/>
    </location>
</feature>
<dbReference type="InterPro" id="IPR001841">
    <property type="entry name" value="Znf_RING"/>
</dbReference>
<keyword evidence="2 4" id="KW-0863">Zinc-finger</keyword>
<evidence type="ECO:0000313" key="9">
    <source>
        <dbReference type="Proteomes" id="UP000232323"/>
    </source>
</evidence>
<proteinExistence type="predicted"/>
<evidence type="ECO:0000256" key="2">
    <source>
        <dbReference type="ARBA" id="ARBA00022771"/>
    </source>
</evidence>
<keyword evidence="9" id="KW-1185">Reference proteome</keyword>
<accession>A0A250XPB2</accession>
<keyword evidence="1" id="KW-0479">Metal-binding</keyword>
<dbReference type="PANTHER" id="PTHR14134">
    <property type="entry name" value="E3 UBIQUITIN-PROTEIN LIGASE RAD18"/>
    <property type="match status" value="1"/>
</dbReference>
<dbReference type="InterPro" id="IPR013083">
    <property type="entry name" value="Znf_RING/FYVE/PHD"/>
</dbReference>
<dbReference type="Proteomes" id="UP000232323">
    <property type="component" value="Unassembled WGS sequence"/>
</dbReference>
<evidence type="ECO:0000256" key="4">
    <source>
        <dbReference type="PROSITE-ProRule" id="PRU00175"/>
    </source>
</evidence>
<dbReference type="GO" id="GO:0008270">
    <property type="term" value="F:zinc ion binding"/>
    <property type="evidence" value="ECO:0007669"/>
    <property type="project" value="UniProtKB-KW"/>
</dbReference>
<dbReference type="OrthoDB" id="6105938at2759"/>
<feature type="coiled-coil region" evidence="5">
    <location>
        <begin position="267"/>
        <end position="357"/>
    </location>
</feature>
<evidence type="ECO:0000256" key="3">
    <source>
        <dbReference type="ARBA" id="ARBA00022833"/>
    </source>
</evidence>
<dbReference type="EMBL" id="BEGY01000131">
    <property type="protein sequence ID" value="GAX84640.1"/>
    <property type="molecule type" value="Genomic_DNA"/>
</dbReference>
<feature type="compositionally biased region" description="Polar residues" evidence="6">
    <location>
        <begin position="39"/>
        <end position="76"/>
    </location>
</feature>
<dbReference type="SMART" id="SM00184">
    <property type="entry name" value="RING"/>
    <property type="match status" value="1"/>
</dbReference>